<gene>
    <name evidence="4" type="ORF">GTW09_14035</name>
</gene>
<dbReference type="Proteomes" id="UP000478837">
    <property type="component" value="Unassembled WGS sequence"/>
</dbReference>
<dbReference type="InterPro" id="IPR025388">
    <property type="entry name" value="Alginate_export_dom"/>
</dbReference>
<dbReference type="Pfam" id="PF13372">
    <property type="entry name" value="Alginate_exp"/>
    <property type="match status" value="1"/>
</dbReference>
<name>A0A6L9MWK0_9ALTE</name>
<dbReference type="RefSeq" id="WP_163112396.1">
    <property type="nucleotide sequence ID" value="NZ_JAAAWP010000009.1"/>
</dbReference>
<proteinExistence type="predicted"/>
<feature type="signal peptide" evidence="2">
    <location>
        <begin position="1"/>
        <end position="23"/>
    </location>
</feature>
<keyword evidence="5" id="KW-1185">Reference proteome</keyword>
<dbReference type="AlphaFoldDB" id="A0A6L9MWK0"/>
<evidence type="ECO:0000256" key="1">
    <source>
        <dbReference type="SAM" id="MobiDB-lite"/>
    </source>
</evidence>
<feature type="domain" description="Alginate export" evidence="3">
    <location>
        <begin position="75"/>
        <end position="448"/>
    </location>
</feature>
<evidence type="ECO:0000313" key="5">
    <source>
        <dbReference type="Proteomes" id="UP000478837"/>
    </source>
</evidence>
<evidence type="ECO:0000259" key="3">
    <source>
        <dbReference type="Pfam" id="PF13372"/>
    </source>
</evidence>
<evidence type="ECO:0000313" key="4">
    <source>
        <dbReference type="EMBL" id="NDW22644.1"/>
    </source>
</evidence>
<keyword evidence="2" id="KW-0732">Signal</keyword>
<evidence type="ECO:0000256" key="2">
    <source>
        <dbReference type="SAM" id="SignalP"/>
    </source>
</evidence>
<feature type="chain" id="PRO_5026695193" evidence="2">
    <location>
        <begin position="24"/>
        <end position="476"/>
    </location>
</feature>
<protein>
    <submittedName>
        <fullName evidence="4">Alginate export family protein</fullName>
    </submittedName>
</protein>
<organism evidence="4 5">
    <name type="scientific">Alteromonas hispanica</name>
    <dbReference type="NCBI Taxonomy" id="315421"/>
    <lineage>
        <taxon>Bacteria</taxon>
        <taxon>Pseudomonadati</taxon>
        <taxon>Pseudomonadota</taxon>
        <taxon>Gammaproteobacteria</taxon>
        <taxon>Alteromonadales</taxon>
        <taxon>Alteromonadaceae</taxon>
        <taxon>Alteromonas/Salinimonas group</taxon>
        <taxon>Alteromonas</taxon>
    </lineage>
</organism>
<feature type="compositionally biased region" description="Polar residues" evidence="1">
    <location>
        <begin position="46"/>
        <end position="73"/>
    </location>
</feature>
<accession>A0A6L9MWK0</accession>
<sequence length="476" mass="53619">MCFNKKAGTITLLLIVFAPASSAASRYFFDQGPANQDTAYQKHASQKSSTRKSGPLNSKPQNSQPVSKNKTSIKITTNIRTRYEYFDNQLGSEQQVDDVVVTRVSSKLTLQKGAFALDAELVDSRIFKASEFTPLGTDDINTTEPTQLSISWKSQIYDRNKTSEPPELSLKVGRFTMDIGSRRFVARNRFRNTLNTFDGLKVDYRKESFSTSFFYTFPVSRLPERYTEESTSEFELDKSSTDQRFYGVLSEVETARGSLAFYAFRDSYTGTDTVNQTSLKPNTQRNTFGHLAQLSVTKNITLDYEVAFQRGKLGFHTIKAGFIHAAVTTSLENLNIQFFFDKATGDDPTTDTYEGFSTLYGARRFEFGPTGIFGLFARDNMNSPGISTQIAINEYAELQLKYRYFTIHRSGNSGRLNGSPLADHDFLGALAELRLRINVNPNLRVETGFANSRLNEALLLSQPINHYGYLQSTYSF</sequence>
<reference evidence="4 5" key="1">
    <citation type="submission" date="2020-01" db="EMBL/GenBank/DDBJ databases">
        <title>Genomes of bacteria type strains.</title>
        <authorList>
            <person name="Chen J."/>
            <person name="Zhu S."/>
            <person name="Yang J."/>
        </authorList>
    </citation>
    <scope>NUCLEOTIDE SEQUENCE [LARGE SCALE GENOMIC DNA]</scope>
    <source>
        <strain evidence="4 5">LMG 22958</strain>
    </source>
</reference>
<comment type="caution">
    <text evidence="4">The sequence shown here is derived from an EMBL/GenBank/DDBJ whole genome shotgun (WGS) entry which is preliminary data.</text>
</comment>
<dbReference type="EMBL" id="JAAAWP010000009">
    <property type="protein sequence ID" value="NDW22644.1"/>
    <property type="molecule type" value="Genomic_DNA"/>
</dbReference>
<feature type="region of interest" description="Disordered" evidence="1">
    <location>
        <begin position="38"/>
        <end position="73"/>
    </location>
</feature>